<dbReference type="GO" id="GO:0008380">
    <property type="term" value="P:RNA splicing"/>
    <property type="evidence" value="ECO:0007669"/>
    <property type="project" value="UniProtKB-KW"/>
</dbReference>
<comment type="subcellular location">
    <subcellularLocation>
        <location evidence="1">Nucleus</location>
    </subcellularLocation>
</comment>
<organism evidence="7 8">
    <name type="scientific">Protea cynaroides</name>
    <dbReference type="NCBI Taxonomy" id="273540"/>
    <lineage>
        <taxon>Eukaryota</taxon>
        <taxon>Viridiplantae</taxon>
        <taxon>Streptophyta</taxon>
        <taxon>Embryophyta</taxon>
        <taxon>Tracheophyta</taxon>
        <taxon>Spermatophyta</taxon>
        <taxon>Magnoliopsida</taxon>
        <taxon>Proteales</taxon>
        <taxon>Proteaceae</taxon>
        <taxon>Protea</taxon>
    </lineage>
</organism>
<evidence type="ECO:0000256" key="3">
    <source>
        <dbReference type="ARBA" id="ARBA00022664"/>
    </source>
</evidence>
<dbReference type="GO" id="GO:0000974">
    <property type="term" value="C:Prp19 complex"/>
    <property type="evidence" value="ECO:0007669"/>
    <property type="project" value="TreeGrafter"/>
</dbReference>
<keyword evidence="4" id="KW-0747">Spliceosome</keyword>
<sequence length="166" mass="18934">MAKKGDILMLEARPDASRPSWSAVWTEEMVDALPYIDDDYGNPNVKEEVDRLVEEEMRRGIKKPADFLKEFPPVPKLNFEKNTAVELNALSAQWKELCEKNIEIEAACAKIDIDIEELKTEAAERGWSLEVNMENGTLVHSEHRGILLGLEWNFAVLSCEHICYTV</sequence>
<dbReference type="GO" id="GO:0071011">
    <property type="term" value="C:precatalytic spliceosome"/>
    <property type="evidence" value="ECO:0007669"/>
    <property type="project" value="TreeGrafter"/>
</dbReference>
<proteinExistence type="inferred from homology"/>
<evidence type="ECO:0000313" key="7">
    <source>
        <dbReference type="EMBL" id="KAJ4960341.1"/>
    </source>
</evidence>
<dbReference type="OrthoDB" id="205794at2759"/>
<dbReference type="Pfam" id="PF05700">
    <property type="entry name" value="BCAS2"/>
    <property type="match status" value="1"/>
</dbReference>
<dbReference type="Proteomes" id="UP001141806">
    <property type="component" value="Unassembled WGS sequence"/>
</dbReference>
<dbReference type="GO" id="GO:0006397">
    <property type="term" value="P:mRNA processing"/>
    <property type="evidence" value="ECO:0007669"/>
    <property type="project" value="UniProtKB-KW"/>
</dbReference>
<dbReference type="GO" id="GO:0071013">
    <property type="term" value="C:catalytic step 2 spliceosome"/>
    <property type="evidence" value="ECO:0007669"/>
    <property type="project" value="TreeGrafter"/>
</dbReference>
<dbReference type="AlphaFoldDB" id="A0A9Q0H824"/>
<evidence type="ECO:0000256" key="5">
    <source>
        <dbReference type="ARBA" id="ARBA00023187"/>
    </source>
</evidence>
<evidence type="ECO:0000256" key="4">
    <source>
        <dbReference type="ARBA" id="ARBA00022728"/>
    </source>
</evidence>
<keyword evidence="6" id="KW-0539">Nucleus</keyword>
<keyword evidence="3" id="KW-0507">mRNA processing</keyword>
<keyword evidence="8" id="KW-1185">Reference proteome</keyword>
<evidence type="ECO:0000256" key="2">
    <source>
        <dbReference type="ARBA" id="ARBA00010788"/>
    </source>
</evidence>
<dbReference type="InterPro" id="IPR008409">
    <property type="entry name" value="SPF27"/>
</dbReference>
<comment type="similarity">
    <text evidence="2">Belongs to the SPF27 family.</text>
</comment>
<keyword evidence="5" id="KW-0508">mRNA splicing</keyword>
<dbReference type="EMBL" id="JAMYWD010000009">
    <property type="protein sequence ID" value="KAJ4960341.1"/>
    <property type="molecule type" value="Genomic_DNA"/>
</dbReference>
<protein>
    <submittedName>
        <fullName evidence="7">Uncharacterized protein</fullName>
    </submittedName>
</protein>
<reference evidence="7" key="1">
    <citation type="journal article" date="2023" name="Plant J.">
        <title>The genome of the king protea, Protea cynaroides.</title>
        <authorList>
            <person name="Chang J."/>
            <person name="Duong T.A."/>
            <person name="Schoeman C."/>
            <person name="Ma X."/>
            <person name="Roodt D."/>
            <person name="Barker N."/>
            <person name="Li Z."/>
            <person name="Van de Peer Y."/>
            <person name="Mizrachi E."/>
        </authorList>
    </citation>
    <scope>NUCLEOTIDE SEQUENCE</scope>
    <source>
        <tissue evidence="7">Young leaves</tissue>
    </source>
</reference>
<comment type="caution">
    <text evidence="7">The sequence shown here is derived from an EMBL/GenBank/DDBJ whole genome shotgun (WGS) entry which is preliminary data.</text>
</comment>
<gene>
    <name evidence="7" type="ORF">NE237_020251</name>
</gene>
<accession>A0A9Q0H824</accession>
<evidence type="ECO:0000256" key="1">
    <source>
        <dbReference type="ARBA" id="ARBA00004123"/>
    </source>
</evidence>
<evidence type="ECO:0000256" key="6">
    <source>
        <dbReference type="ARBA" id="ARBA00023242"/>
    </source>
</evidence>
<name>A0A9Q0H824_9MAGN</name>
<dbReference type="PANTHER" id="PTHR13296">
    <property type="entry name" value="BCAS2 PROTEIN"/>
    <property type="match status" value="1"/>
</dbReference>
<evidence type="ECO:0000313" key="8">
    <source>
        <dbReference type="Proteomes" id="UP001141806"/>
    </source>
</evidence>
<dbReference type="PANTHER" id="PTHR13296:SF0">
    <property type="entry name" value="PRE-MRNA-SPLICING FACTOR SPF27"/>
    <property type="match status" value="1"/>
</dbReference>